<gene>
    <name evidence="1" type="ORF">OG517_23360</name>
</gene>
<accession>A0ABZ1TE39</accession>
<dbReference type="RefSeq" id="WP_328962942.1">
    <property type="nucleotide sequence ID" value="NZ_CP108090.1"/>
</dbReference>
<keyword evidence="2" id="KW-1185">Reference proteome</keyword>
<reference evidence="1" key="1">
    <citation type="submission" date="2022-10" db="EMBL/GenBank/DDBJ databases">
        <title>The complete genomes of actinobacterial strains from the NBC collection.</title>
        <authorList>
            <person name="Joergensen T.S."/>
            <person name="Alvarez Arevalo M."/>
            <person name="Sterndorff E.B."/>
            <person name="Faurdal D."/>
            <person name="Vuksanovic O."/>
            <person name="Mourched A.-S."/>
            <person name="Charusanti P."/>
            <person name="Shaw S."/>
            <person name="Blin K."/>
            <person name="Weber T."/>
        </authorList>
    </citation>
    <scope>NUCLEOTIDE SEQUENCE</scope>
    <source>
        <strain evidence="1">NBC_00248</strain>
    </source>
</reference>
<proteinExistence type="predicted"/>
<name>A0ABZ1TE39_STRVG</name>
<dbReference type="EMBL" id="CP108090">
    <property type="protein sequence ID" value="WUQ14125.1"/>
    <property type="molecule type" value="Genomic_DNA"/>
</dbReference>
<protein>
    <submittedName>
        <fullName evidence="1">Uncharacterized protein</fullName>
    </submittedName>
</protein>
<dbReference type="Proteomes" id="UP001432039">
    <property type="component" value="Chromosome"/>
</dbReference>
<organism evidence="1 2">
    <name type="scientific">Streptomyces virginiae</name>
    <name type="common">Streptomyces cinnamonensis</name>
    <dbReference type="NCBI Taxonomy" id="1961"/>
    <lineage>
        <taxon>Bacteria</taxon>
        <taxon>Bacillati</taxon>
        <taxon>Actinomycetota</taxon>
        <taxon>Actinomycetes</taxon>
        <taxon>Kitasatosporales</taxon>
        <taxon>Streptomycetaceae</taxon>
        <taxon>Streptomyces</taxon>
    </lineage>
</organism>
<sequence>MSEQFEFRLSNDGCRRIAFFDPGNSPWFLPEANMRGRFTEHIDETKWTRYISQEQAADEVLRIVASWYEDVNDGHGLDASDLVTELERAGYPLPDDEAEE</sequence>
<evidence type="ECO:0000313" key="2">
    <source>
        <dbReference type="Proteomes" id="UP001432039"/>
    </source>
</evidence>
<evidence type="ECO:0000313" key="1">
    <source>
        <dbReference type="EMBL" id="WUQ14125.1"/>
    </source>
</evidence>